<dbReference type="AlphaFoldDB" id="A0A699I9P3"/>
<accession>A0A699I9P3</accession>
<gene>
    <name evidence="1" type="ORF">Tci_503204</name>
</gene>
<sequence length="169" mass="19745">MLKGFDREDLVALWNLVKEKALWVELKRLFEPNADDVLWKLQRYTHYPITWKLYSNCGVHQVYLTTRRHNMFMLTMKNYPLSNGVMTLMLSAKLQVKEDSDMDRDLVMKIFMEANKPKSRSLNTSSKLEEKTLRDKCCWFDVSAVGSRLMLSGKIDTVAEVIEEITLSS</sequence>
<comment type="caution">
    <text evidence="1">The sequence shown here is derived from an EMBL/GenBank/DDBJ whole genome shotgun (WGS) entry which is preliminary data.</text>
</comment>
<evidence type="ECO:0000313" key="1">
    <source>
        <dbReference type="EMBL" id="GEZ31231.1"/>
    </source>
</evidence>
<dbReference type="EMBL" id="BKCJ010264107">
    <property type="protein sequence ID" value="GEZ31231.1"/>
    <property type="molecule type" value="Genomic_DNA"/>
</dbReference>
<organism evidence="1">
    <name type="scientific">Tanacetum cinerariifolium</name>
    <name type="common">Dalmatian daisy</name>
    <name type="synonym">Chrysanthemum cinerariifolium</name>
    <dbReference type="NCBI Taxonomy" id="118510"/>
    <lineage>
        <taxon>Eukaryota</taxon>
        <taxon>Viridiplantae</taxon>
        <taxon>Streptophyta</taxon>
        <taxon>Embryophyta</taxon>
        <taxon>Tracheophyta</taxon>
        <taxon>Spermatophyta</taxon>
        <taxon>Magnoliopsida</taxon>
        <taxon>eudicotyledons</taxon>
        <taxon>Gunneridae</taxon>
        <taxon>Pentapetalae</taxon>
        <taxon>asterids</taxon>
        <taxon>campanulids</taxon>
        <taxon>Asterales</taxon>
        <taxon>Asteraceae</taxon>
        <taxon>Asteroideae</taxon>
        <taxon>Anthemideae</taxon>
        <taxon>Anthemidinae</taxon>
        <taxon>Tanacetum</taxon>
    </lineage>
</organism>
<name>A0A699I9P3_TANCI</name>
<reference evidence="1" key="1">
    <citation type="journal article" date="2019" name="Sci. Rep.">
        <title>Draft genome of Tanacetum cinerariifolium, the natural source of mosquito coil.</title>
        <authorList>
            <person name="Yamashiro T."/>
            <person name="Shiraishi A."/>
            <person name="Satake H."/>
            <person name="Nakayama K."/>
        </authorList>
    </citation>
    <scope>NUCLEOTIDE SEQUENCE</scope>
</reference>
<proteinExistence type="predicted"/>
<protein>
    <submittedName>
        <fullName evidence="1">Uncharacterized protein</fullName>
    </submittedName>
</protein>